<dbReference type="InterPro" id="IPR036390">
    <property type="entry name" value="WH_DNA-bd_sf"/>
</dbReference>
<evidence type="ECO:0000259" key="1">
    <source>
        <dbReference type="PROSITE" id="PS51462"/>
    </source>
</evidence>
<dbReference type="CDD" id="cd18873">
    <property type="entry name" value="NUDIX_NadM_like"/>
    <property type="match status" value="1"/>
</dbReference>
<dbReference type="InterPro" id="IPR000086">
    <property type="entry name" value="NUDIX_hydrolase_dom"/>
</dbReference>
<dbReference type="Gene3D" id="1.10.10.10">
    <property type="entry name" value="Winged helix-like DNA-binding domain superfamily/Winged helix DNA-binding domain"/>
    <property type="match status" value="1"/>
</dbReference>
<keyword evidence="3" id="KW-1185">Reference proteome</keyword>
<accession>A0ABM9ARJ4</accession>
<dbReference type="PANTHER" id="PTHR43736:SF4">
    <property type="entry name" value="SLR1690 PROTEIN"/>
    <property type="match status" value="1"/>
</dbReference>
<dbReference type="Pfam" id="PF00293">
    <property type="entry name" value="NUDIX"/>
    <property type="match status" value="1"/>
</dbReference>
<dbReference type="RefSeq" id="WP_238806680.1">
    <property type="nucleotide sequence ID" value="NZ_CAKLPY010000002.1"/>
</dbReference>
<organism evidence="2 3">
    <name type="scientific">Emticicia aquatica</name>
    <dbReference type="NCBI Taxonomy" id="1681835"/>
    <lineage>
        <taxon>Bacteria</taxon>
        <taxon>Pseudomonadati</taxon>
        <taxon>Bacteroidota</taxon>
        <taxon>Cytophagia</taxon>
        <taxon>Cytophagales</taxon>
        <taxon>Leadbetterellaceae</taxon>
        <taxon>Emticicia</taxon>
    </lineage>
</organism>
<dbReference type="PANTHER" id="PTHR43736">
    <property type="entry name" value="ADP-RIBOSE PYROPHOSPHATASE"/>
    <property type="match status" value="1"/>
</dbReference>
<gene>
    <name evidence="2" type="ORF">EMA8858_02242</name>
</gene>
<comment type="caution">
    <text evidence="2">The sequence shown here is derived from an EMBL/GenBank/DDBJ whole genome shotgun (WGS) entry which is preliminary data.</text>
</comment>
<dbReference type="SUPFAM" id="SSF46785">
    <property type="entry name" value="Winged helix' DNA-binding domain"/>
    <property type="match status" value="1"/>
</dbReference>
<dbReference type="InterPro" id="IPR054105">
    <property type="entry name" value="WHD_NrtR"/>
</dbReference>
<dbReference type="Gene3D" id="3.90.79.10">
    <property type="entry name" value="Nucleoside Triphosphate Pyrophosphohydrolase"/>
    <property type="match status" value="1"/>
</dbReference>
<sequence length="242" mass="28361">MTENTDLKDYWENKTRLLPSVSIDCVIFGFHNNQLKILLLKYKNTNYYALPGGFINLDEDLEDAAQRVLEDRTGLKDIYLEQFHVFGCKNRRNDETHQQIMSASGINLKPNHFLLNRFISIGYYALVDFSKVIPTPDDLSDSCQWYDLDKIPHLMFDHNQIFEKALETLRLMIYDKLVGFNLLPTTFTMNEIQNLYETILGEKLVRSNFQRKILSLGILERIEKKMTGAANKAPYLYRFVRD</sequence>
<dbReference type="Proteomes" id="UP000837932">
    <property type="component" value="Unassembled WGS sequence"/>
</dbReference>
<dbReference type="Pfam" id="PF21906">
    <property type="entry name" value="WHD_NrtR"/>
    <property type="match status" value="1"/>
</dbReference>
<proteinExistence type="predicted"/>
<reference evidence="2" key="1">
    <citation type="submission" date="2021-12" db="EMBL/GenBank/DDBJ databases">
        <authorList>
            <person name="Rodrigo-Torres L."/>
            <person name="Arahal R. D."/>
            <person name="Lucena T."/>
        </authorList>
    </citation>
    <scope>NUCLEOTIDE SEQUENCE</scope>
    <source>
        <strain evidence="2">CECT 8858</strain>
    </source>
</reference>
<dbReference type="PROSITE" id="PS51462">
    <property type="entry name" value="NUDIX"/>
    <property type="match status" value="1"/>
</dbReference>
<dbReference type="InterPro" id="IPR015797">
    <property type="entry name" value="NUDIX_hydrolase-like_dom_sf"/>
</dbReference>
<evidence type="ECO:0000313" key="3">
    <source>
        <dbReference type="Proteomes" id="UP000837932"/>
    </source>
</evidence>
<protein>
    <recommendedName>
        <fullName evidence="1">Nudix hydrolase domain-containing protein</fullName>
    </recommendedName>
</protein>
<feature type="domain" description="Nudix hydrolase" evidence="1">
    <location>
        <begin position="18"/>
        <end position="170"/>
    </location>
</feature>
<dbReference type="EMBL" id="CAKLPY010000002">
    <property type="protein sequence ID" value="CAH0996112.1"/>
    <property type="molecule type" value="Genomic_DNA"/>
</dbReference>
<name>A0ABM9ARJ4_9BACT</name>
<dbReference type="SUPFAM" id="SSF55811">
    <property type="entry name" value="Nudix"/>
    <property type="match status" value="1"/>
</dbReference>
<evidence type="ECO:0000313" key="2">
    <source>
        <dbReference type="EMBL" id="CAH0996112.1"/>
    </source>
</evidence>
<dbReference type="InterPro" id="IPR036388">
    <property type="entry name" value="WH-like_DNA-bd_sf"/>
</dbReference>